<comment type="caution">
    <text evidence="3">The sequence shown here is derived from an EMBL/GenBank/DDBJ whole genome shotgun (WGS) entry which is preliminary data.</text>
</comment>
<keyword evidence="1" id="KW-0812">Transmembrane</keyword>
<evidence type="ECO:0000256" key="1">
    <source>
        <dbReference type="SAM" id="Phobius"/>
    </source>
</evidence>
<dbReference type="Proteomes" id="UP001549920">
    <property type="component" value="Unassembled WGS sequence"/>
</dbReference>
<proteinExistence type="predicted"/>
<organism evidence="3 4">
    <name type="scientific">Loxostege sticticalis</name>
    <name type="common">Beet webworm moth</name>
    <dbReference type="NCBI Taxonomy" id="481309"/>
    <lineage>
        <taxon>Eukaryota</taxon>
        <taxon>Metazoa</taxon>
        <taxon>Ecdysozoa</taxon>
        <taxon>Arthropoda</taxon>
        <taxon>Hexapoda</taxon>
        <taxon>Insecta</taxon>
        <taxon>Pterygota</taxon>
        <taxon>Neoptera</taxon>
        <taxon>Endopterygota</taxon>
        <taxon>Lepidoptera</taxon>
        <taxon>Glossata</taxon>
        <taxon>Ditrysia</taxon>
        <taxon>Pyraloidea</taxon>
        <taxon>Crambidae</taxon>
        <taxon>Pyraustinae</taxon>
        <taxon>Loxostege</taxon>
    </lineage>
</organism>
<dbReference type="InterPro" id="IPR041588">
    <property type="entry name" value="Integrase_H2C2"/>
</dbReference>
<dbReference type="Pfam" id="PF17921">
    <property type="entry name" value="Integrase_H2C2"/>
    <property type="match status" value="1"/>
</dbReference>
<evidence type="ECO:0000313" key="3">
    <source>
        <dbReference type="EMBL" id="KAL0861411.1"/>
    </source>
</evidence>
<keyword evidence="1" id="KW-1133">Transmembrane helix</keyword>
<keyword evidence="1" id="KW-0472">Membrane</keyword>
<accession>A0ABR3H9D9</accession>
<feature type="transmembrane region" description="Helical" evidence="1">
    <location>
        <begin position="91"/>
        <end position="109"/>
    </location>
</feature>
<name>A0ABR3H9D9_LOXSC</name>
<sequence length="117" mass="13876">MHIKTAKVAMDSGVRRNPTQYYWCKKYDLMNIANEDYLILKKNKPKDPTIRVVPMEQYFDILMEVHKRSGHGGRDKMLYAIKNKLYIQKRAIEIFVSFCPICESLFYFVNMATLQCK</sequence>
<keyword evidence="4" id="KW-1185">Reference proteome</keyword>
<dbReference type="EMBL" id="JBEUOH010000023">
    <property type="protein sequence ID" value="KAL0861411.1"/>
    <property type="molecule type" value="Genomic_DNA"/>
</dbReference>
<evidence type="ECO:0000313" key="4">
    <source>
        <dbReference type="Proteomes" id="UP001549920"/>
    </source>
</evidence>
<protein>
    <recommendedName>
        <fullName evidence="2">Integrase zinc-binding domain-containing protein</fullName>
    </recommendedName>
</protein>
<gene>
    <name evidence="3" type="ORF">ABMA27_008955</name>
</gene>
<evidence type="ECO:0000259" key="2">
    <source>
        <dbReference type="Pfam" id="PF17921"/>
    </source>
</evidence>
<feature type="domain" description="Integrase zinc-binding" evidence="2">
    <location>
        <begin position="53"/>
        <end position="103"/>
    </location>
</feature>
<dbReference type="Gene3D" id="1.10.340.70">
    <property type="match status" value="1"/>
</dbReference>
<reference evidence="3 4" key="1">
    <citation type="submission" date="2024-06" db="EMBL/GenBank/DDBJ databases">
        <title>A chromosome-level genome assembly of beet webworm, Loxostege sticticalis.</title>
        <authorList>
            <person name="Zhang Y."/>
        </authorList>
    </citation>
    <scope>NUCLEOTIDE SEQUENCE [LARGE SCALE GENOMIC DNA]</scope>
    <source>
        <strain evidence="3">AQ026</strain>
        <tissue evidence="3">Whole body</tissue>
    </source>
</reference>